<feature type="region of interest" description="Disordered" evidence="1">
    <location>
        <begin position="2078"/>
        <end position="2126"/>
    </location>
</feature>
<evidence type="ECO:0000256" key="1">
    <source>
        <dbReference type="SAM" id="MobiDB-lite"/>
    </source>
</evidence>
<feature type="domain" description="URB1 N-terminal" evidence="2">
    <location>
        <begin position="113"/>
        <end position="410"/>
    </location>
</feature>
<feature type="region of interest" description="Disordered" evidence="1">
    <location>
        <begin position="1929"/>
        <end position="1949"/>
    </location>
</feature>
<organism evidence="4">
    <name type="scientific">Anopheles darlingi</name>
    <name type="common">Mosquito</name>
    <dbReference type="NCBI Taxonomy" id="43151"/>
    <lineage>
        <taxon>Eukaryota</taxon>
        <taxon>Metazoa</taxon>
        <taxon>Ecdysozoa</taxon>
        <taxon>Arthropoda</taxon>
        <taxon>Hexapoda</taxon>
        <taxon>Insecta</taxon>
        <taxon>Pterygota</taxon>
        <taxon>Neoptera</taxon>
        <taxon>Endopterygota</taxon>
        <taxon>Diptera</taxon>
        <taxon>Nematocera</taxon>
        <taxon>Culicoidea</taxon>
        <taxon>Culicidae</taxon>
        <taxon>Anophelinae</taxon>
        <taxon>Anopheles</taxon>
    </lineage>
</organism>
<dbReference type="Pfam" id="PF16201">
    <property type="entry name" value="NopRA1"/>
    <property type="match status" value="1"/>
</dbReference>
<evidence type="ECO:0000259" key="2">
    <source>
        <dbReference type="Pfam" id="PF11707"/>
    </source>
</evidence>
<dbReference type="PANTHER" id="PTHR13500:SF0">
    <property type="entry name" value="NUCLEOLAR PRE-RIBOSOMAL-ASSOCIATED PROTEIN 1"/>
    <property type="match status" value="1"/>
</dbReference>
<feature type="domain" description="URB1 C-terminal" evidence="3">
    <location>
        <begin position="1681"/>
        <end position="1888"/>
    </location>
</feature>
<accession>A0A2M4CRG4</accession>
<dbReference type="EMBL" id="GGFL01003739">
    <property type="protein sequence ID" value="MBW67917.1"/>
    <property type="molecule type" value="Transcribed_RNA"/>
</dbReference>
<name>A0A2M4CRG4_ANODA</name>
<reference evidence="4" key="1">
    <citation type="submission" date="2018-01" db="EMBL/GenBank/DDBJ databases">
        <title>An insight into the sialome of Amazonian anophelines.</title>
        <authorList>
            <person name="Ribeiro J.M."/>
            <person name="Scarpassa V."/>
            <person name="Calvo E."/>
        </authorList>
    </citation>
    <scope>NUCLEOTIDE SEQUENCE</scope>
</reference>
<feature type="compositionally biased region" description="Polar residues" evidence="1">
    <location>
        <begin position="26"/>
        <end position="36"/>
    </location>
</feature>
<dbReference type="InterPro" id="IPR032436">
    <property type="entry name" value="URB1_C"/>
</dbReference>
<dbReference type="Pfam" id="PF11707">
    <property type="entry name" value="Npa1"/>
    <property type="match status" value="1"/>
</dbReference>
<dbReference type="InterPro" id="IPR021714">
    <property type="entry name" value="URB1_N"/>
</dbReference>
<protein>
    <submittedName>
        <fullName evidence="4">Putative nucleolar pre-ribosomal-associated protein 1</fullName>
    </submittedName>
</protein>
<sequence length="2126" mass="242211">MTTKAAKRKQSTIQNGSADGEKKQRQTNTSDPASNKENPDNPAPVAVKRKKASEPETQEEAQDPSQDIEYVKNFRQKLKSGVVAIDAIRHFIQQSHANPSYITEYIRTSGTLKNLMEVLAVCDPEKLNDIADLFHLLHLVLIEAANYDATQATQAAKCAKSIMSDYKPVIVKVLRDRGEHSLTCRAAGFRILKAVLLVDAATYGKEILRQMDVVMPELEMHKCRETASSATSGGSAESLRTVFIDFNLAFLIDTPTEIVRLWLSRVHLVHSLTTNLVFDQGENVALVMKSLRQYVLECPAVDKYLYRTVFTTDVLKALVNVYEWVGPDKEVPKEQLKQAIFDATEEVVLPLLTSRRYFLVPHSIDVNRASHRHKHILLALKNSQLHDHQRRLVMRLFESCPEVLPAVLENFGSLLKTKKEGNRGLVLDILCLHKPEEIVAGFEAGITAKLVSHFIVKSTLPRTVLEYVGVAMGSHKHNIPFCLQFLCTMITRCEQYLQAIQNRRILDQFDMKKIKFDVINQILALFPSIDRIMTAMATHRDDRSVQRTNVALEHAMDILLVCIRSFPAYIESSSFITTYRDILKPAYRTPSMEHFYLNYEFKAIKVVIALEPQSVSFGSKLFPSVLKLVAKVYLNGSKEMQREATELLLALFRNTTLFGHRGTEVEFWFQALYDTDATLVPELVNYLAQATRQASAQLSQQSASASQADHSLIDEAFIESEGIRKADLDMLFARVEQEDEQQQDPGQETTMVTIPNEMTTENTQLELPVADNFFMYMFHKDRKHPAQFQRYLDAVLLRYFHYLPHPEIVQRALRTVAEDKQTTTSSSLVKYIHKWMTGKERALDEDWGVLSKLSAALLGKDKTLKLDPQDANQWRNIRGELIHLLHETIFCLSRWISAGNLTQQHLDVASHYTNRLLDALLTEGTLSESDTNELMSSLFLQRPVLFQQFTIIVQDANQRASKAETTHRLVTSFVYELMQRLQHLPSFDRATTLYSNKIVTELIRTSTKQVSQEDNPATTTLDGALVEKLLGIFELNERHCVTLLKHYALLPVRAFLQPKTNERTYHYQQLCLALEKLANVGGTRGGYHLTEQTVRGLVRLYMECVRSSDSEAKGLEELETALHAYLSTFTHSIAQVDVQLFEVVFENRQRVTKSLVKLATFLLSRDSRFDAPLLELIGKHTSKKELVYPLLNVAFRRSVLSAASLEQDSKLRPLVSKLYAEFKGGIQKMLEKPHKAAVIYRENTIANETLVRLCMPRNECVDFARKKLRIEAVEPFQLKVLMEIYGSALIALKDDANSQTMVYGNVFGVLLQCFEVLFRSVSSAEYFLRQEASIEKLNELVLALYEWSKQSKRHKALQEMSFGSVTTSANWNTFCKTCLKLGIDMPRSPLNSRRYDDRLHVLPKLMGVLVDLFYANDATEQLEDIERYYDWALSHTNFLRVLLTQYEYSPKTYLVYLLLILARKNPNVVNRKHVPLLLGAYGATLTDTNRYILALIQHYEQSGVEMHEFRPFLWGETAIKHFSLESNTGTTNEDQQQQHQQQQRSANGRKPAPQRGTFRINNMEVFSLLSKDKIAATIQNFPVWRRLDASAQLPELNFDNILSSIIESATLPVGHQPVNAVERYVELGQRKQRQELLETLTLKSELRSTIYDPAFLIPMLGYLFSPENPDMLNLAGRIGALSLPFLCLANSDERMRLAAGSVILRIRAHLEQTRRFIDSKFWLHLFGAVQRGMAGVKVHKPKEKKKDTAKAEPLPKTPFLSTIFIAETINLLPDVLSPLHGPMTRYIIHREAFDFRAIPNFMALFHSADVKHNVQRSFILETIFHGIKTHEDFGVLRASPIIRVMLNFYASSLSNRELNILILNSLNALTKIPKSCEVLVNAFGFLSWLHEKIDTLESFEFDTIEAFLGMLNNCWYSIQIIAELAGKRDPSTRGKNQKKHSATSASEQRRAAISFHRSVLVATLKFLPLLSTRSSSKTLLRFLHLLDRTTSTRFAFPRLLALVGEPVLRQMMEYFEKMFADHLWCVRYVRQCGTTGCDDDATIARKLVDAGTDRTTVAIVVSLRRFVIRWQHYQKTESTQQAMEVDEEMEDQGEVKAGQGDDREAQNAGVQSGSSDSESDDDEDEE</sequence>
<evidence type="ECO:0000313" key="4">
    <source>
        <dbReference type="EMBL" id="MBW67917.1"/>
    </source>
</evidence>
<dbReference type="InterPro" id="IPR039844">
    <property type="entry name" value="URB1"/>
</dbReference>
<feature type="compositionally biased region" description="Acidic residues" evidence="1">
    <location>
        <begin position="2117"/>
        <end position="2126"/>
    </location>
</feature>
<feature type="compositionally biased region" description="Basic residues" evidence="1">
    <location>
        <begin position="1"/>
        <end position="10"/>
    </location>
</feature>
<proteinExistence type="predicted"/>
<feature type="region of interest" description="Disordered" evidence="1">
    <location>
        <begin position="1"/>
        <end position="68"/>
    </location>
</feature>
<feature type="region of interest" description="Disordered" evidence="1">
    <location>
        <begin position="1527"/>
        <end position="1555"/>
    </location>
</feature>
<dbReference type="GO" id="GO:0000463">
    <property type="term" value="P:maturation of LSU-rRNA from tricistronic rRNA transcript (SSU-rRNA, 5.8S rRNA, LSU-rRNA)"/>
    <property type="evidence" value="ECO:0007669"/>
    <property type="project" value="TreeGrafter"/>
</dbReference>
<dbReference type="GO" id="GO:0000466">
    <property type="term" value="P:maturation of 5.8S rRNA from tricistronic rRNA transcript (SSU-rRNA, 5.8S rRNA, LSU-rRNA)"/>
    <property type="evidence" value="ECO:0007669"/>
    <property type="project" value="TreeGrafter"/>
</dbReference>
<dbReference type="PANTHER" id="PTHR13500">
    <property type="entry name" value="NUCLEOLAR PRERIBOSOMAL-ASSOCIATED PROTEIN 1"/>
    <property type="match status" value="1"/>
</dbReference>
<dbReference type="GO" id="GO:0005730">
    <property type="term" value="C:nucleolus"/>
    <property type="evidence" value="ECO:0007669"/>
    <property type="project" value="TreeGrafter"/>
</dbReference>
<dbReference type="VEuPathDB" id="VectorBase:ADAR2_001472"/>
<evidence type="ECO:0000259" key="3">
    <source>
        <dbReference type="Pfam" id="PF16201"/>
    </source>
</evidence>